<accession>A0A2S7F8Y5</accession>
<dbReference type="PROSITE" id="PS51918">
    <property type="entry name" value="RADICAL_SAM"/>
    <property type="match status" value="1"/>
</dbReference>
<dbReference type="GO" id="GO:0003824">
    <property type="term" value="F:catalytic activity"/>
    <property type="evidence" value="ECO:0007669"/>
    <property type="project" value="InterPro"/>
</dbReference>
<dbReference type="PANTHER" id="PTHR43432">
    <property type="entry name" value="SLR0285 PROTEIN"/>
    <property type="match status" value="1"/>
</dbReference>
<evidence type="ECO:0000256" key="2">
    <source>
        <dbReference type="ARBA" id="ARBA00023004"/>
    </source>
</evidence>
<dbReference type="SMART" id="SM00729">
    <property type="entry name" value="Elp3"/>
    <property type="match status" value="1"/>
</dbReference>
<evidence type="ECO:0000313" key="6">
    <source>
        <dbReference type="Proteomes" id="UP000238081"/>
    </source>
</evidence>
<gene>
    <name evidence="5" type="ORF">AWN73_03395</name>
</gene>
<dbReference type="SFLD" id="SFLDG01084">
    <property type="entry name" value="Uncharacterised_Radical_SAM_Su"/>
    <property type="match status" value="1"/>
</dbReference>
<proteinExistence type="predicted"/>
<protein>
    <submittedName>
        <fullName evidence="5">Radical SAM protein</fullName>
    </submittedName>
</protein>
<dbReference type="GO" id="GO:0051536">
    <property type="term" value="F:iron-sulfur cluster binding"/>
    <property type="evidence" value="ECO:0007669"/>
    <property type="project" value="UniProtKB-KW"/>
</dbReference>
<evidence type="ECO:0000256" key="3">
    <source>
        <dbReference type="ARBA" id="ARBA00023014"/>
    </source>
</evidence>
<comment type="caution">
    <text evidence="5">The sequence shown here is derived from an EMBL/GenBank/DDBJ whole genome shotgun (WGS) entry which is preliminary data.</text>
</comment>
<dbReference type="InterPro" id="IPR040086">
    <property type="entry name" value="MJ0683-like"/>
</dbReference>
<dbReference type="InterPro" id="IPR007197">
    <property type="entry name" value="rSAM"/>
</dbReference>
<feature type="domain" description="Radical SAM core" evidence="4">
    <location>
        <begin position="18"/>
        <end position="250"/>
    </location>
</feature>
<keyword evidence="3" id="KW-0411">Iron-sulfur</keyword>
<evidence type="ECO:0000256" key="1">
    <source>
        <dbReference type="ARBA" id="ARBA00022723"/>
    </source>
</evidence>
<organism evidence="5 6">
    <name type="scientific">Clostridium butyricum</name>
    <dbReference type="NCBI Taxonomy" id="1492"/>
    <lineage>
        <taxon>Bacteria</taxon>
        <taxon>Bacillati</taxon>
        <taxon>Bacillota</taxon>
        <taxon>Clostridia</taxon>
        <taxon>Eubacteriales</taxon>
        <taxon>Clostridiaceae</taxon>
        <taxon>Clostridium</taxon>
    </lineage>
</organism>
<dbReference type="Pfam" id="PF04055">
    <property type="entry name" value="Radical_SAM"/>
    <property type="match status" value="1"/>
</dbReference>
<keyword evidence="2" id="KW-0408">Iron</keyword>
<sequence>MKYIEAKSIVSSYQGNNSWFGINYNMNIYKGCPHGCIYCDSRSECYGIEEFDAVRAKLNSTAVIRKDLKSKRKKGVVGTGAMSDPYNVFERKYEYTREALKLIDEFGFGIGIATKSSLITRDIDILKRIKTHSPVIIKITITTYDDKLCGKIEPNVSLSSKRFQALKMLSDEGIYAGILLMPILPFINDTEENIVNIVRKAYDNGAKFIFAYGMGLTLRGNQRDYYYEKLIKLFPEKKLVEQYMNGYGNSYECSSQNSRKLWSIFTKECKKYGIAYKMNDIINDYKRGYYEEQIKWF</sequence>
<dbReference type="InterPro" id="IPR058240">
    <property type="entry name" value="rSAM_sf"/>
</dbReference>
<evidence type="ECO:0000313" key="5">
    <source>
        <dbReference type="EMBL" id="PPV13591.1"/>
    </source>
</evidence>
<dbReference type="GO" id="GO:0046872">
    <property type="term" value="F:metal ion binding"/>
    <property type="evidence" value="ECO:0007669"/>
    <property type="project" value="UniProtKB-KW"/>
</dbReference>
<dbReference type="CDD" id="cd01335">
    <property type="entry name" value="Radical_SAM"/>
    <property type="match status" value="1"/>
</dbReference>
<reference evidence="5 6" key="1">
    <citation type="submission" date="2016-01" db="EMBL/GenBank/DDBJ databases">
        <title>Characterization of the Clostridium difficile lineages that are prevalent in Hong Kong and China.</title>
        <authorList>
            <person name="Kwok J.S.-L."/>
            <person name="Lam W.-Y."/>
            <person name="Ip M."/>
            <person name="Chan T.-F."/>
            <person name="Hawkey P.M."/>
            <person name="Tsui S.K.-W."/>
        </authorList>
    </citation>
    <scope>NUCLEOTIDE SEQUENCE [LARGE SCALE GENOMIC DNA]</scope>
    <source>
        <strain evidence="5 6">300064</strain>
    </source>
</reference>
<dbReference type="PANTHER" id="PTHR43432:SF5">
    <property type="entry name" value="ELP3_MIAA_NIFB-LIKE RADICAL SAM CORE DOMAIN-CONTAINING PROTEIN"/>
    <property type="match status" value="1"/>
</dbReference>
<dbReference type="SUPFAM" id="SSF102114">
    <property type="entry name" value="Radical SAM enzymes"/>
    <property type="match status" value="1"/>
</dbReference>
<dbReference type="AlphaFoldDB" id="A0A2S7F8Y5"/>
<dbReference type="InterPro" id="IPR006638">
    <property type="entry name" value="Elp3/MiaA/NifB-like_rSAM"/>
</dbReference>
<dbReference type="RefSeq" id="WP_043662146.1">
    <property type="nucleotide sequence ID" value="NZ_JSEG01000002.1"/>
</dbReference>
<name>A0A2S7F8Y5_CLOBU</name>
<evidence type="ECO:0000259" key="4">
    <source>
        <dbReference type="PROSITE" id="PS51918"/>
    </source>
</evidence>
<keyword evidence="1" id="KW-0479">Metal-binding</keyword>
<dbReference type="Gene3D" id="3.80.30.30">
    <property type="match status" value="1"/>
</dbReference>
<dbReference type="EMBL" id="LRDH01000118">
    <property type="protein sequence ID" value="PPV13591.1"/>
    <property type="molecule type" value="Genomic_DNA"/>
</dbReference>
<dbReference type="SFLD" id="SFLDS00029">
    <property type="entry name" value="Radical_SAM"/>
    <property type="match status" value="1"/>
</dbReference>
<dbReference type="Proteomes" id="UP000238081">
    <property type="component" value="Unassembled WGS sequence"/>
</dbReference>